<gene>
    <name evidence="1" type="ORF">CLV45_1287</name>
</gene>
<name>A0A2M9BPH8_9BACT</name>
<reference evidence="1 2" key="1">
    <citation type="submission" date="2017-11" db="EMBL/GenBank/DDBJ databases">
        <title>Genomic Encyclopedia of Archaeal and Bacterial Type Strains, Phase II (KMG-II): From Individual Species to Whole Genera.</title>
        <authorList>
            <person name="Goeker M."/>
        </authorList>
    </citation>
    <scope>NUCLEOTIDE SEQUENCE [LARGE SCALE GENOMIC DNA]</scope>
    <source>
        <strain evidence="1 2">DSM 11115</strain>
    </source>
</reference>
<dbReference type="EMBL" id="PGFA01000001">
    <property type="protein sequence ID" value="PJJ59865.1"/>
    <property type="molecule type" value="Genomic_DNA"/>
</dbReference>
<sequence>MCGTSAWYEMSLLLTAAEVAAFTQELAAGHDEGLTRLAKQVMSAAPVGIPHRQYGP</sequence>
<dbReference type="AlphaFoldDB" id="A0A2M9BPH8"/>
<protein>
    <submittedName>
        <fullName evidence="1">Uncharacterized protein</fullName>
    </submittedName>
</protein>
<dbReference type="RefSeq" id="WP_157807327.1">
    <property type="nucleotide sequence ID" value="NZ_PGFA01000001.1"/>
</dbReference>
<organism evidence="1 2">
    <name type="scientific">Hymenobacter chitinivorans DSM 11115</name>
    <dbReference type="NCBI Taxonomy" id="1121954"/>
    <lineage>
        <taxon>Bacteria</taxon>
        <taxon>Pseudomonadati</taxon>
        <taxon>Bacteroidota</taxon>
        <taxon>Cytophagia</taxon>
        <taxon>Cytophagales</taxon>
        <taxon>Hymenobacteraceae</taxon>
        <taxon>Hymenobacter</taxon>
    </lineage>
</organism>
<dbReference type="OrthoDB" id="54556at1853232"/>
<dbReference type="Proteomes" id="UP000228535">
    <property type="component" value="Unassembled WGS sequence"/>
</dbReference>
<evidence type="ECO:0000313" key="1">
    <source>
        <dbReference type="EMBL" id="PJJ59865.1"/>
    </source>
</evidence>
<comment type="caution">
    <text evidence="1">The sequence shown here is derived from an EMBL/GenBank/DDBJ whole genome shotgun (WGS) entry which is preliminary data.</text>
</comment>
<evidence type="ECO:0000313" key="2">
    <source>
        <dbReference type="Proteomes" id="UP000228535"/>
    </source>
</evidence>
<keyword evidence="2" id="KW-1185">Reference proteome</keyword>
<proteinExistence type="predicted"/>
<accession>A0A2M9BPH8</accession>